<dbReference type="Proteomes" id="UP001049176">
    <property type="component" value="Chromosome 2"/>
</dbReference>
<dbReference type="SUPFAM" id="SSF55729">
    <property type="entry name" value="Acyl-CoA N-acyltransferases (Nat)"/>
    <property type="match status" value="1"/>
</dbReference>
<dbReference type="Gene3D" id="3.40.630.30">
    <property type="match status" value="1"/>
</dbReference>
<proteinExistence type="predicted"/>
<dbReference type="OrthoDB" id="61113at2759"/>
<dbReference type="PANTHER" id="PTHR42791">
    <property type="entry name" value="GNAT FAMILY ACETYLTRANSFERASE"/>
    <property type="match status" value="1"/>
</dbReference>
<evidence type="ECO:0000313" key="1">
    <source>
        <dbReference type="EMBL" id="KAG7096372.1"/>
    </source>
</evidence>
<dbReference type="InterPro" id="IPR016181">
    <property type="entry name" value="Acyl_CoA_acyltransferase"/>
</dbReference>
<dbReference type="InterPro" id="IPR052523">
    <property type="entry name" value="Trichothecene_AcTrans"/>
</dbReference>
<dbReference type="GeneID" id="66072892"/>
<keyword evidence="2" id="KW-1185">Reference proteome</keyword>
<comment type="caution">
    <text evidence="1">The sequence shown here is derived from an EMBL/GenBank/DDBJ whole genome shotgun (WGS) entry which is preliminary data.</text>
</comment>
<dbReference type="AlphaFoldDB" id="A0A9P8ABI8"/>
<organism evidence="1 2">
    <name type="scientific">Marasmius oreades</name>
    <name type="common">fairy-ring Marasmius</name>
    <dbReference type="NCBI Taxonomy" id="181124"/>
    <lineage>
        <taxon>Eukaryota</taxon>
        <taxon>Fungi</taxon>
        <taxon>Dikarya</taxon>
        <taxon>Basidiomycota</taxon>
        <taxon>Agaricomycotina</taxon>
        <taxon>Agaricomycetes</taxon>
        <taxon>Agaricomycetidae</taxon>
        <taxon>Agaricales</taxon>
        <taxon>Marasmiineae</taxon>
        <taxon>Marasmiaceae</taxon>
        <taxon>Marasmius</taxon>
    </lineage>
</organism>
<sequence length="211" mass="23897">MSVVHCILSLTEEELEQAVNLHLAAYEGDTAIKIMIGGDWSLHPLLARAMLRAALLEGHMYAVKDDETNAIVSFGLWFEPGVVIFSTEAQRALGYDELFRKLKPEVQHWWTNAYPETIKKYGEPLFTEQQKTKRWWCANLVTDLNHQGRGHATAIVNAVRSKASESDNFIALATHTALNVSKYKAMGLREVGDHILPSPIQDLHMHYMIRD</sequence>
<dbReference type="EMBL" id="CM032182">
    <property type="protein sequence ID" value="KAG7096372.1"/>
    <property type="molecule type" value="Genomic_DNA"/>
</dbReference>
<dbReference type="KEGG" id="more:E1B28_003816"/>
<name>A0A9P8ABI8_9AGAR</name>
<gene>
    <name evidence="1" type="ORF">E1B28_003816</name>
</gene>
<accession>A0A9P8ABI8</accession>
<dbReference type="RefSeq" id="XP_043012842.1">
    <property type="nucleotide sequence ID" value="XM_043148250.1"/>
</dbReference>
<dbReference type="PANTHER" id="PTHR42791:SF1">
    <property type="entry name" value="N-ACETYLTRANSFERASE DOMAIN-CONTAINING PROTEIN"/>
    <property type="match status" value="1"/>
</dbReference>
<evidence type="ECO:0000313" key="2">
    <source>
        <dbReference type="Proteomes" id="UP001049176"/>
    </source>
</evidence>
<protein>
    <recommendedName>
        <fullName evidence="3">N-acetyltransferase domain-containing protein</fullName>
    </recommendedName>
</protein>
<reference evidence="1" key="1">
    <citation type="journal article" date="2021" name="Genome Biol. Evol.">
        <title>The assembled and annotated genome of the fairy-ring fungus Marasmius oreades.</title>
        <authorList>
            <person name="Hiltunen M."/>
            <person name="Ament-Velasquez S.L."/>
            <person name="Johannesson H."/>
        </authorList>
    </citation>
    <scope>NUCLEOTIDE SEQUENCE</scope>
    <source>
        <strain evidence="1">03SP1</strain>
    </source>
</reference>
<evidence type="ECO:0008006" key="3">
    <source>
        <dbReference type="Google" id="ProtNLM"/>
    </source>
</evidence>